<evidence type="ECO:0000259" key="2">
    <source>
        <dbReference type="PROSITE" id="PS51099"/>
    </source>
</evidence>
<dbReference type="Pfam" id="PF02302">
    <property type="entry name" value="PTS_IIB"/>
    <property type="match status" value="1"/>
</dbReference>
<sequence length="90" mass="9695">MKKILVVCSNGLGSSLMLKSNIQKVLQEKGIDADVEHCDLGSASSLASQADLVVTSQALAHELNHLAVPVATIVNFISRKEIEEKVLSYF</sequence>
<dbReference type="GO" id="GO:0009401">
    <property type="term" value="P:phosphoenolpyruvate-dependent sugar phosphotransferase system"/>
    <property type="evidence" value="ECO:0007669"/>
    <property type="project" value="InterPro"/>
</dbReference>
<proteinExistence type="predicted"/>
<dbReference type="RefSeq" id="WP_188647400.1">
    <property type="nucleotide sequence ID" value="NZ_BMHQ01000005.1"/>
</dbReference>
<dbReference type="Proteomes" id="UP000625210">
    <property type="component" value="Unassembled WGS sequence"/>
</dbReference>
<protein>
    <submittedName>
        <fullName evidence="3">PTS ascorbate transporter subunit IIB</fullName>
    </submittedName>
</protein>
<evidence type="ECO:0000313" key="4">
    <source>
        <dbReference type="Proteomes" id="UP000625210"/>
    </source>
</evidence>
<dbReference type="AlphaFoldDB" id="A0A8J2VF16"/>
<dbReference type="InterPro" id="IPR003501">
    <property type="entry name" value="PTS_EIIB_2/3"/>
</dbReference>
<dbReference type="GO" id="GO:0008982">
    <property type="term" value="F:protein-N(PI)-phosphohistidine-sugar phosphotransferase activity"/>
    <property type="evidence" value="ECO:0007669"/>
    <property type="project" value="InterPro"/>
</dbReference>
<dbReference type="EMBL" id="BMHQ01000005">
    <property type="protein sequence ID" value="GGE15432.1"/>
    <property type="molecule type" value="Genomic_DNA"/>
</dbReference>
<dbReference type="SUPFAM" id="SSF52794">
    <property type="entry name" value="PTS system IIB component-like"/>
    <property type="match status" value="1"/>
</dbReference>
<comment type="caution">
    <text evidence="3">The sequence shown here is derived from an EMBL/GenBank/DDBJ whole genome shotgun (WGS) entry which is preliminary data.</text>
</comment>
<dbReference type="InterPro" id="IPR013011">
    <property type="entry name" value="PTS_EIIB_2"/>
</dbReference>
<gene>
    <name evidence="3" type="ORF">GCM10011571_16270</name>
</gene>
<accession>A0A8J2VF16</accession>
<reference evidence="3" key="1">
    <citation type="journal article" date="2014" name="Int. J. Syst. Evol. Microbiol.">
        <title>Complete genome sequence of Corynebacterium casei LMG S-19264T (=DSM 44701T), isolated from a smear-ripened cheese.</title>
        <authorList>
            <consortium name="US DOE Joint Genome Institute (JGI-PGF)"/>
            <person name="Walter F."/>
            <person name="Albersmeier A."/>
            <person name="Kalinowski J."/>
            <person name="Ruckert C."/>
        </authorList>
    </citation>
    <scope>NUCLEOTIDE SEQUENCE</scope>
    <source>
        <strain evidence="3">CGMCC 1.15179</strain>
    </source>
</reference>
<keyword evidence="4" id="KW-1185">Reference proteome</keyword>
<name>A0A8J2VF16_9BACL</name>
<dbReference type="Gene3D" id="3.40.50.2300">
    <property type="match status" value="1"/>
</dbReference>
<keyword evidence="1" id="KW-0808">Transferase</keyword>
<feature type="domain" description="PTS EIIB type-2" evidence="2">
    <location>
        <begin position="2"/>
        <end position="90"/>
    </location>
</feature>
<dbReference type="PROSITE" id="PS51099">
    <property type="entry name" value="PTS_EIIB_TYPE_2"/>
    <property type="match status" value="1"/>
</dbReference>
<evidence type="ECO:0000313" key="3">
    <source>
        <dbReference type="EMBL" id="GGE15432.1"/>
    </source>
</evidence>
<dbReference type="InterPro" id="IPR036095">
    <property type="entry name" value="PTS_EIIB-like_sf"/>
</dbReference>
<organism evidence="3 4">
    <name type="scientific">Marinithermofilum abyssi</name>
    <dbReference type="NCBI Taxonomy" id="1571185"/>
    <lineage>
        <taxon>Bacteria</taxon>
        <taxon>Bacillati</taxon>
        <taxon>Bacillota</taxon>
        <taxon>Bacilli</taxon>
        <taxon>Bacillales</taxon>
        <taxon>Thermoactinomycetaceae</taxon>
        <taxon>Marinithermofilum</taxon>
    </lineage>
</organism>
<reference evidence="3" key="2">
    <citation type="submission" date="2020-09" db="EMBL/GenBank/DDBJ databases">
        <authorList>
            <person name="Sun Q."/>
            <person name="Zhou Y."/>
        </authorList>
    </citation>
    <scope>NUCLEOTIDE SEQUENCE</scope>
    <source>
        <strain evidence="3">CGMCC 1.15179</strain>
    </source>
</reference>
<evidence type="ECO:0000256" key="1">
    <source>
        <dbReference type="ARBA" id="ARBA00022679"/>
    </source>
</evidence>
<dbReference type="CDD" id="cd05563">
    <property type="entry name" value="PTS_IIB_ascorbate"/>
    <property type="match status" value="1"/>
</dbReference>